<organism evidence="1">
    <name type="scientific">Cyprideis torosa</name>
    <dbReference type="NCBI Taxonomy" id="163714"/>
    <lineage>
        <taxon>Eukaryota</taxon>
        <taxon>Metazoa</taxon>
        <taxon>Ecdysozoa</taxon>
        <taxon>Arthropoda</taxon>
        <taxon>Crustacea</taxon>
        <taxon>Oligostraca</taxon>
        <taxon>Ostracoda</taxon>
        <taxon>Podocopa</taxon>
        <taxon>Podocopida</taxon>
        <taxon>Cytherocopina</taxon>
        <taxon>Cytheroidea</taxon>
        <taxon>Cytherideidae</taxon>
        <taxon>Cyprideis</taxon>
    </lineage>
</organism>
<reference evidence="1" key="1">
    <citation type="submission" date="2020-11" db="EMBL/GenBank/DDBJ databases">
        <authorList>
            <person name="Tran Van P."/>
        </authorList>
    </citation>
    <scope>NUCLEOTIDE SEQUENCE</scope>
</reference>
<gene>
    <name evidence="1" type="ORF">CTOB1V02_LOCUS5426</name>
</gene>
<protein>
    <submittedName>
        <fullName evidence="1">Uncharacterized protein</fullName>
    </submittedName>
</protein>
<evidence type="ECO:0000313" key="1">
    <source>
        <dbReference type="EMBL" id="CAD7227522.1"/>
    </source>
</evidence>
<dbReference type="EMBL" id="OB661171">
    <property type="protein sequence ID" value="CAD7227522.1"/>
    <property type="molecule type" value="Genomic_DNA"/>
</dbReference>
<sequence>MNMQRRPELWSWNSGVGVLQKQDTPTPNGIFQLHPLSLSSSSKMMNMEEPVEEVYLWGHLPTAIVGIAISTWWMNNALKSYIECKRFGQIKKYQSMPSYPGVPFFTDRYPNFHFEGWFGVTAFGINALAELFLGMSWRNHTPYLIGPMFLQHFVLLTGGVLRSCAVLLRYHKKWISVEMEFLAAALFLLLTIPLFLAHLPGKDRSDQLVHIFIAILCFMTARIILFEAKHRSSIMGTIGKCYTIALLSVWMAHAGDMLHATGDVKRMDPTVQLFYISMYFILDALIVAVIYVVLVARLYKADHNNNNNNNKFNFTITPIKG</sequence>
<dbReference type="AlphaFoldDB" id="A0A7R8WAR7"/>
<accession>A0A7R8WAR7</accession>
<proteinExistence type="predicted"/>
<name>A0A7R8WAR7_9CRUS</name>